<protein>
    <submittedName>
        <fullName evidence="4">Uncharacterized protein</fullName>
    </submittedName>
</protein>
<comment type="similarity">
    <text evidence="1">Belongs to the mTERF family.</text>
</comment>
<dbReference type="GO" id="GO:0006353">
    <property type="term" value="P:DNA-templated transcription termination"/>
    <property type="evidence" value="ECO:0007669"/>
    <property type="project" value="UniProtKB-KW"/>
</dbReference>
<dbReference type="Pfam" id="PF02536">
    <property type="entry name" value="mTERF"/>
    <property type="match status" value="1"/>
</dbReference>
<keyword evidence="2" id="KW-0806">Transcription termination</keyword>
<evidence type="ECO:0000313" key="5">
    <source>
        <dbReference type="Proteomes" id="UP000823749"/>
    </source>
</evidence>
<sequence>MQNLYRKVSLSHFRSRTLYCKPDYSPFALFLLFCIVSYSLSQHLNSNPSLSNFLVDSVTFSAPQAVSISSRFPPTKTLENPKAVVQLLKQLGFSDAHARSTIRIRPKTLFSNIDKTLKPKLQFFQDLGLNGPDLGKFISTHSNVLCSSLERTLIPCVDIIKNTLVNDENNQDLIRTMQQWPYCYGVTSKSELKLKCNIAFLESCGFVGSQLSFLLKRRPSLFFIFYERAAS</sequence>
<dbReference type="Proteomes" id="UP000823749">
    <property type="component" value="Chromosome 10"/>
</dbReference>
<evidence type="ECO:0000256" key="3">
    <source>
        <dbReference type="ARBA" id="ARBA00022946"/>
    </source>
</evidence>
<proteinExistence type="inferred from homology"/>
<name>A0AAV6IPH4_9ERIC</name>
<keyword evidence="2" id="KW-0805">Transcription regulation</keyword>
<evidence type="ECO:0000256" key="1">
    <source>
        <dbReference type="ARBA" id="ARBA00007692"/>
    </source>
</evidence>
<dbReference type="PANTHER" id="PTHR13068">
    <property type="entry name" value="CGI-12 PROTEIN-RELATED"/>
    <property type="match status" value="1"/>
</dbReference>
<comment type="caution">
    <text evidence="4">The sequence shown here is derived from an EMBL/GenBank/DDBJ whole genome shotgun (WGS) entry which is preliminary data.</text>
</comment>
<dbReference type="GO" id="GO:0003676">
    <property type="term" value="F:nucleic acid binding"/>
    <property type="evidence" value="ECO:0007669"/>
    <property type="project" value="InterPro"/>
</dbReference>
<dbReference type="EMBL" id="JACTNZ010000010">
    <property type="protein sequence ID" value="KAG5529352.1"/>
    <property type="molecule type" value="Genomic_DNA"/>
</dbReference>
<dbReference type="Gene3D" id="1.25.70.10">
    <property type="entry name" value="Transcription termination factor 3, mitochondrial"/>
    <property type="match status" value="1"/>
</dbReference>
<keyword evidence="2" id="KW-0804">Transcription</keyword>
<evidence type="ECO:0000256" key="2">
    <source>
        <dbReference type="ARBA" id="ARBA00022472"/>
    </source>
</evidence>
<dbReference type="SMART" id="SM00733">
    <property type="entry name" value="Mterf"/>
    <property type="match status" value="3"/>
</dbReference>
<evidence type="ECO:0000313" key="4">
    <source>
        <dbReference type="EMBL" id="KAG5529352.1"/>
    </source>
</evidence>
<dbReference type="InterPro" id="IPR003690">
    <property type="entry name" value="MTERF"/>
</dbReference>
<accession>A0AAV6IPH4</accession>
<dbReference type="AlphaFoldDB" id="A0AAV6IPH4"/>
<keyword evidence="5" id="KW-1185">Reference proteome</keyword>
<reference evidence="4" key="1">
    <citation type="submission" date="2020-08" db="EMBL/GenBank/DDBJ databases">
        <title>Plant Genome Project.</title>
        <authorList>
            <person name="Zhang R.-G."/>
        </authorList>
    </citation>
    <scope>NUCLEOTIDE SEQUENCE</scope>
    <source>
        <strain evidence="4">WSP0</strain>
        <tissue evidence="4">Leaf</tissue>
    </source>
</reference>
<dbReference type="PANTHER" id="PTHR13068:SF173">
    <property type="entry name" value="EMB|CAB62602.1"/>
    <property type="match status" value="1"/>
</dbReference>
<dbReference type="InterPro" id="IPR038538">
    <property type="entry name" value="MTERF_sf"/>
</dbReference>
<keyword evidence="3" id="KW-0809">Transit peptide</keyword>
<organism evidence="4 5">
    <name type="scientific">Rhododendron griersonianum</name>
    <dbReference type="NCBI Taxonomy" id="479676"/>
    <lineage>
        <taxon>Eukaryota</taxon>
        <taxon>Viridiplantae</taxon>
        <taxon>Streptophyta</taxon>
        <taxon>Embryophyta</taxon>
        <taxon>Tracheophyta</taxon>
        <taxon>Spermatophyta</taxon>
        <taxon>Magnoliopsida</taxon>
        <taxon>eudicotyledons</taxon>
        <taxon>Gunneridae</taxon>
        <taxon>Pentapetalae</taxon>
        <taxon>asterids</taxon>
        <taxon>Ericales</taxon>
        <taxon>Ericaceae</taxon>
        <taxon>Ericoideae</taxon>
        <taxon>Rhodoreae</taxon>
        <taxon>Rhododendron</taxon>
    </lineage>
</organism>
<gene>
    <name evidence="4" type="ORF">RHGRI_029908</name>
</gene>